<dbReference type="Gene3D" id="1.25.40.10">
    <property type="entry name" value="Tetratricopeptide repeat domain"/>
    <property type="match status" value="2"/>
</dbReference>
<evidence type="ECO:0000313" key="2">
    <source>
        <dbReference type="Proteomes" id="UP001217838"/>
    </source>
</evidence>
<evidence type="ECO:0000313" key="1">
    <source>
        <dbReference type="EMBL" id="MDC0668303.1"/>
    </source>
</evidence>
<accession>A0ABT5B4A6</accession>
<dbReference type="InterPro" id="IPR011990">
    <property type="entry name" value="TPR-like_helical_dom_sf"/>
</dbReference>
<dbReference type="SUPFAM" id="SSF52467">
    <property type="entry name" value="DHS-like NAD/FAD-binding domain"/>
    <property type="match status" value="1"/>
</dbReference>
<comment type="caution">
    <text evidence="1">The sequence shown here is derived from an EMBL/GenBank/DDBJ whole genome shotgun (WGS) entry which is preliminary data.</text>
</comment>
<gene>
    <name evidence="1" type="ORF">POL58_11160</name>
</gene>
<dbReference type="Gene3D" id="3.40.50.1220">
    <property type="entry name" value="TPP-binding domain"/>
    <property type="match status" value="1"/>
</dbReference>
<keyword evidence="2" id="KW-1185">Reference proteome</keyword>
<name>A0ABT5B4A6_9BACT</name>
<sequence length="963" mass="105549">MTDEPDFLRKIEDVAGALRQARERGDSASILMGAGVSVSADIPLAQGFVEAVKREDPAAYARALEKTYPHVMAALDVGPRHDLIARYVDRARLNWAHVLLGVLVQRGYIGRILTTNFDNLALRCTGLYGVYPAVYDVTALAKFDASLIRDPAILFLHGQHRGFVQLHARDDVTSNARRLQPIFADATVRRPWIVLGYSGDNDPVFECLSRVKVFPYGLYWIGYRESPPGAAVTSKLLGKKRQAFHVTGYDADTFMIALFRALELELPSLLKDPFTHTLEVLDQFAPFPTDLGGEDFTAPARSLCRNARSVLIEGGIPEPRSDADAELARLVMQGHLFRGDYDAVIARGGEQVPPPLRRLVAIALGVRADSAHEHVRKAVHEFQDPLPFLTAALADLDRAITLAPDLAELHCDRGAVRWSAFEAFAGEAAEDLAARARVDLEQALQLQPDLLVALYNAAYGEALVAQRQTGETRTAGFERARQGFHKALERDPDHVPSLVNAARVRFALASVAESASAAEAAALLLRAEQIEPRNYELRLTALSYSLSKGIAEWSTFAAELPVLVERAESMHAANPGDVRGRFLLGLLQTVHAALSEAPEARAQFDAGWRAYVETRDAPQWARLAGGLRFDHLRHLMACVLSMEARNRGEEAGAAYYRLADEEFAAAAMLPDNAAATLQQWGSMLTMRADAAEGPLRLQLLDRADEKFAAALAADPNNPETMLEWSAAKVSRIEANDGAAAASYAAALDLLRHAEAIEPGASIHVAWAKACEAYAETFADEPGRTITILREASDRYERAVAEESDNGEYWFAWADCAHELAELLLEAGAPDEVRRYYRTALDACARAAELEVIADLVGMQAMLLSSMAEFEETLGEFGAAAMLRQQAESLVEAALRREPTNRDLLEFALEIYDENKNATAFAALVRKLARLDPPFPRSALTADDYELLEDPSPEIREALAQLAP</sequence>
<dbReference type="SUPFAM" id="SSF48452">
    <property type="entry name" value="TPR-like"/>
    <property type="match status" value="1"/>
</dbReference>
<dbReference type="Proteomes" id="UP001217838">
    <property type="component" value="Unassembled WGS sequence"/>
</dbReference>
<dbReference type="InterPro" id="IPR029035">
    <property type="entry name" value="DHS-like_NAD/FAD-binding_dom"/>
</dbReference>
<proteinExistence type="predicted"/>
<organism evidence="1 2">
    <name type="scientific">Nannocystis radixulma</name>
    <dbReference type="NCBI Taxonomy" id="2995305"/>
    <lineage>
        <taxon>Bacteria</taxon>
        <taxon>Pseudomonadati</taxon>
        <taxon>Myxococcota</taxon>
        <taxon>Polyangia</taxon>
        <taxon>Nannocystales</taxon>
        <taxon>Nannocystaceae</taxon>
        <taxon>Nannocystis</taxon>
    </lineage>
</organism>
<dbReference type="EMBL" id="JAQNDN010000004">
    <property type="protein sequence ID" value="MDC0668303.1"/>
    <property type="molecule type" value="Genomic_DNA"/>
</dbReference>
<protein>
    <recommendedName>
        <fullName evidence="3">SIR2-like domain-containing protein</fullName>
    </recommendedName>
</protein>
<evidence type="ECO:0008006" key="3">
    <source>
        <dbReference type="Google" id="ProtNLM"/>
    </source>
</evidence>
<dbReference type="RefSeq" id="WP_271997300.1">
    <property type="nucleotide sequence ID" value="NZ_JAQNDN010000004.1"/>
</dbReference>
<reference evidence="1 2" key="1">
    <citation type="submission" date="2022-11" db="EMBL/GenBank/DDBJ databases">
        <title>Minimal conservation of predation-associated metabolite biosynthetic gene clusters underscores biosynthetic potential of Myxococcota including descriptions for ten novel species: Archangium lansinium sp. nov., Myxococcus landrumus sp. nov., Nannocystis bai.</title>
        <authorList>
            <person name="Ahearne A."/>
            <person name="Stevens C."/>
            <person name="Dowd S."/>
        </authorList>
    </citation>
    <scope>NUCLEOTIDE SEQUENCE [LARGE SCALE GENOMIC DNA]</scope>
    <source>
        <strain evidence="1 2">NCELM</strain>
    </source>
</reference>